<organism evidence="1 2">
    <name type="scientific">Streptomyces leeuwenhoekii</name>
    <dbReference type="NCBI Taxonomy" id="1437453"/>
    <lineage>
        <taxon>Bacteria</taxon>
        <taxon>Bacillati</taxon>
        <taxon>Actinomycetota</taxon>
        <taxon>Actinomycetes</taxon>
        <taxon>Kitasatosporales</taxon>
        <taxon>Streptomycetaceae</taxon>
        <taxon>Streptomyces</taxon>
    </lineage>
</organism>
<reference evidence="1 2" key="1">
    <citation type="submission" date="2015-02" db="EMBL/GenBank/DDBJ databases">
        <authorList>
            <person name="Gomez-Escribano P.J."/>
        </authorList>
    </citation>
    <scope>NUCLEOTIDE SEQUENCE [LARGE SCALE GENOMIC DNA]</scope>
    <source>
        <strain evidence="2">C34 (DSM 42122 / NRRL B-24963)</strain>
    </source>
</reference>
<evidence type="ECO:0000313" key="1">
    <source>
        <dbReference type="EMBL" id="CQR65260.1"/>
    </source>
</evidence>
<dbReference type="AlphaFoldDB" id="A0A0F7VZV0"/>
<evidence type="ECO:0000313" key="2">
    <source>
        <dbReference type="Proteomes" id="UP000035016"/>
    </source>
</evidence>
<dbReference type="EMBL" id="LN831790">
    <property type="protein sequence ID" value="CQR65260.1"/>
    <property type="molecule type" value="Genomic_DNA"/>
</dbReference>
<protein>
    <submittedName>
        <fullName evidence="1">Uncharacterized protein</fullName>
    </submittedName>
</protein>
<dbReference type="Proteomes" id="UP000035016">
    <property type="component" value="Chromosome Chromosome"/>
</dbReference>
<name>A0A0F7VZV0_STRLW</name>
<sequence length="156" mass="17004">MPNVTHAHEAEGTASLLTTVNRLHKQLDDFTTELYVAYDFGDGSGLVPSLFVEEHPAGPELRLRHRFAFFAEGDADVSELRFCAGVTVTPAGYVVEAVVDVDLEVPRGEYGGGVHTLYRERVGPLSLTSALSRLEEQVAALCTRDEVPSRLGFATR</sequence>
<proteinExistence type="predicted"/>
<dbReference type="KEGG" id="sle:sle_58040"/>
<accession>A0A0F7VZV0</accession>
<dbReference type="RefSeq" id="WP_029386265.1">
    <property type="nucleotide sequence ID" value="NZ_AZSD01000390.1"/>
</dbReference>
<gene>
    <name evidence="1" type="primary">sle_58040</name>
</gene>